<dbReference type="HOGENOM" id="CLU_066254_0_0_1"/>
<dbReference type="InterPro" id="IPR025702">
    <property type="entry name" value="OXD"/>
</dbReference>
<evidence type="ECO:0000256" key="1">
    <source>
        <dbReference type="ARBA" id="ARBA00001970"/>
    </source>
</evidence>
<keyword evidence="7" id="KW-1185">Reference proteome</keyword>
<name>A0A0D2GS57_9EURO</name>
<dbReference type="GeneID" id="25296949"/>
<evidence type="ECO:0000313" key="6">
    <source>
        <dbReference type="EMBL" id="KIX01153.1"/>
    </source>
</evidence>
<keyword evidence="3" id="KW-0479">Metal-binding</keyword>
<accession>A0A0D2GS57</accession>
<dbReference type="RefSeq" id="XP_013268289.1">
    <property type="nucleotide sequence ID" value="XM_013412835.1"/>
</dbReference>
<keyword evidence="2" id="KW-0349">Heme</keyword>
<sequence length="375" mass="42561">MAYIPNFDENDVVITLGIFGVQHDGVTDFKKSVINSLWGLLHKSADRVEYLQNEQQGQVDRMGRNCTTTFLAYWGDCREYQIWNESKEFQNLWNSLPDDAGVWREVLTVPKSRFTGSMSVDTPWGLNAVVGTKPTLDIGYWGVFRKRMSEVTDKHTVLGDTFTSKYVTQHAKSRAGEGKKIVDLEIPPSSAIRLGRLKVSRVPDNLFFLHEGQRKLKRADGVIGSWMDRVQPLFESFKQHLIKERNKNGVVAYEAYIARKNSSSALDKSRLTNQVIGIDPTVNIEELEADRIIETNQLIYWLDMAHFELSGRAFHNHVKLRKETTGLIAPGGEGYNDKNASLYVEMCVLKSSDVEAEYIGCKEGTGLMMFADMQF</sequence>
<evidence type="ECO:0000256" key="2">
    <source>
        <dbReference type="ARBA" id="ARBA00022617"/>
    </source>
</evidence>
<evidence type="ECO:0000256" key="5">
    <source>
        <dbReference type="ARBA" id="ARBA00023239"/>
    </source>
</evidence>
<keyword evidence="4" id="KW-0408">Iron</keyword>
<dbReference type="OrthoDB" id="3465714at2759"/>
<keyword evidence="5" id="KW-0456">Lyase</keyword>
<dbReference type="AlphaFoldDB" id="A0A0D2GS57"/>
<proteinExistence type="predicted"/>
<protein>
    <submittedName>
        <fullName evidence="6">Rhinocladiella mackenziei CBS 650.93 unplaced genomic scaffold supercont1.7, whole genome shotgun sequence</fullName>
    </submittedName>
</protein>
<dbReference type="EMBL" id="KN847481">
    <property type="protein sequence ID" value="KIX01153.1"/>
    <property type="molecule type" value="Genomic_DNA"/>
</dbReference>
<dbReference type="Pfam" id="PF13816">
    <property type="entry name" value="Dehydratase_hem"/>
    <property type="match status" value="1"/>
</dbReference>
<comment type="cofactor">
    <cofactor evidence="1">
        <name>heme b</name>
        <dbReference type="ChEBI" id="CHEBI:60344"/>
    </cofactor>
</comment>
<dbReference type="Proteomes" id="UP000053617">
    <property type="component" value="Unassembled WGS sequence"/>
</dbReference>
<gene>
    <name evidence="6" type="ORF">Z518_08878</name>
</gene>
<reference evidence="6 7" key="1">
    <citation type="submission" date="2015-01" db="EMBL/GenBank/DDBJ databases">
        <title>The Genome Sequence of Rhinocladiella mackenzie CBS 650.93.</title>
        <authorList>
            <consortium name="The Broad Institute Genomics Platform"/>
            <person name="Cuomo C."/>
            <person name="de Hoog S."/>
            <person name="Gorbushina A."/>
            <person name="Stielow B."/>
            <person name="Teixiera M."/>
            <person name="Abouelleil A."/>
            <person name="Chapman S.B."/>
            <person name="Priest M."/>
            <person name="Young S.K."/>
            <person name="Wortman J."/>
            <person name="Nusbaum C."/>
            <person name="Birren B."/>
        </authorList>
    </citation>
    <scope>NUCLEOTIDE SEQUENCE [LARGE SCALE GENOMIC DNA]</scope>
    <source>
        <strain evidence="6 7">CBS 650.93</strain>
    </source>
</reference>
<dbReference type="GO" id="GO:0016829">
    <property type="term" value="F:lyase activity"/>
    <property type="evidence" value="ECO:0007669"/>
    <property type="project" value="UniProtKB-KW"/>
</dbReference>
<dbReference type="GO" id="GO:0046872">
    <property type="term" value="F:metal ion binding"/>
    <property type="evidence" value="ECO:0007669"/>
    <property type="project" value="UniProtKB-KW"/>
</dbReference>
<organism evidence="6 7">
    <name type="scientific">Rhinocladiella mackenziei CBS 650.93</name>
    <dbReference type="NCBI Taxonomy" id="1442369"/>
    <lineage>
        <taxon>Eukaryota</taxon>
        <taxon>Fungi</taxon>
        <taxon>Dikarya</taxon>
        <taxon>Ascomycota</taxon>
        <taxon>Pezizomycotina</taxon>
        <taxon>Eurotiomycetes</taxon>
        <taxon>Chaetothyriomycetidae</taxon>
        <taxon>Chaetothyriales</taxon>
        <taxon>Herpotrichiellaceae</taxon>
        <taxon>Rhinocladiella</taxon>
    </lineage>
</organism>
<evidence type="ECO:0000313" key="7">
    <source>
        <dbReference type="Proteomes" id="UP000053617"/>
    </source>
</evidence>
<evidence type="ECO:0000256" key="3">
    <source>
        <dbReference type="ARBA" id="ARBA00022723"/>
    </source>
</evidence>
<dbReference type="VEuPathDB" id="FungiDB:Z518_08878"/>
<evidence type="ECO:0000256" key="4">
    <source>
        <dbReference type="ARBA" id="ARBA00023004"/>
    </source>
</evidence>